<keyword evidence="1" id="KW-0732">Signal</keyword>
<comment type="caution">
    <text evidence="2">The sequence shown here is derived from an EMBL/GenBank/DDBJ whole genome shotgun (WGS) entry which is preliminary data.</text>
</comment>
<dbReference type="Proteomes" id="UP000050956">
    <property type="component" value="Unassembled WGS sequence"/>
</dbReference>
<evidence type="ECO:0000313" key="2">
    <source>
        <dbReference type="EMBL" id="KRG79622.1"/>
    </source>
</evidence>
<organism evidence="2 3">
    <name type="scientific">Stenotrophomonas ginsengisoli</name>
    <dbReference type="NCBI Taxonomy" id="336566"/>
    <lineage>
        <taxon>Bacteria</taxon>
        <taxon>Pseudomonadati</taxon>
        <taxon>Pseudomonadota</taxon>
        <taxon>Gammaproteobacteria</taxon>
        <taxon>Lysobacterales</taxon>
        <taxon>Lysobacteraceae</taxon>
        <taxon>Stenotrophomonas</taxon>
    </lineage>
</organism>
<evidence type="ECO:0000313" key="3">
    <source>
        <dbReference type="Proteomes" id="UP000050956"/>
    </source>
</evidence>
<reference evidence="2 3" key="1">
    <citation type="submission" date="2015-05" db="EMBL/GenBank/DDBJ databases">
        <title>Genome sequencing and analysis of members of genus Stenotrophomonas.</title>
        <authorList>
            <person name="Patil P.P."/>
            <person name="Midha S."/>
            <person name="Patil P.B."/>
        </authorList>
    </citation>
    <scope>NUCLEOTIDE SEQUENCE [LARGE SCALE GENOMIC DNA]</scope>
    <source>
        <strain evidence="2 3">DSM 24757</strain>
    </source>
</reference>
<keyword evidence="3" id="KW-1185">Reference proteome</keyword>
<dbReference type="AlphaFoldDB" id="A0A0R0DD82"/>
<accession>A0A0R0DD82</accession>
<protein>
    <submittedName>
        <fullName evidence="2">Uncharacterized protein</fullName>
    </submittedName>
</protein>
<sequence length="85" mass="9076">MIMRKRYAPLFLLALLAPASAMAFSVSGSGYNHQTAYQNVLQQINNRCPMGGYISSITYHSIAGGVIAVAQAQCGKGLSPSDPWN</sequence>
<gene>
    <name evidence="2" type="ORF">ABB30_00450</name>
</gene>
<dbReference type="EMBL" id="LDJM01000002">
    <property type="protein sequence ID" value="KRG79622.1"/>
    <property type="molecule type" value="Genomic_DNA"/>
</dbReference>
<dbReference type="PATRIC" id="fig|336566.3.peg.1055"/>
<name>A0A0R0DD82_9GAMM</name>
<dbReference type="STRING" id="336566.ABB30_00450"/>
<feature type="chain" id="PRO_5006395519" evidence="1">
    <location>
        <begin position="24"/>
        <end position="85"/>
    </location>
</feature>
<evidence type="ECO:0000256" key="1">
    <source>
        <dbReference type="SAM" id="SignalP"/>
    </source>
</evidence>
<feature type="signal peptide" evidence="1">
    <location>
        <begin position="1"/>
        <end position="23"/>
    </location>
</feature>
<proteinExistence type="predicted"/>